<feature type="domain" description="Bacteriophage T5 Orf172 DNA-binding" evidence="2">
    <location>
        <begin position="241"/>
        <end position="321"/>
    </location>
</feature>
<keyword evidence="4" id="KW-1185">Reference proteome</keyword>
<evidence type="ECO:0000259" key="2">
    <source>
        <dbReference type="Pfam" id="PF10544"/>
    </source>
</evidence>
<feature type="compositionally biased region" description="Polar residues" evidence="1">
    <location>
        <begin position="1"/>
        <end position="13"/>
    </location>
</feature>
<dbReference type="InterPro" id="IPR018306">
    <property type="entry name" value="Phage_T5_Orf172_DNA-bd"/>
</dbReference>
<dbReference type="RefSeq" id="WP_338412061.1">
    <property type="nucleotide sequence ID" value="NZ_CP093310.2"/>
</dbReference>
<evidence type="ECO:0000313" key="3">
    <source>
        <dbReference type="EMBL" id="UNK04734.2"/>
    </source>
</evidence>
<dbReference type="Pfam" id="PF10544">
    <property type="entry name" value="T5orf172"/>
    <property type="match status" value="1"/>
</dbReference>
<dbReference type="AlphaFoldDB" id="A0AAT9PBJ7"/>
<feature type="region of interest" description="Disordered" evidence="1">
    <location>
        <begin position="1"/>
        <end position="22"/>
    </location>
</feature>
<proteinExistence type="predicted"/>
<dbReference type="Proteomes" id="UP000829560">
    <property type="component" value="Chromosome"/>
</dbReference>
<protein>
    <submittedName>
        <fullName evidence="3">GIY-YIG nuclease family protein</fullName>
    </submittedName>
</protein>
<dbReference type="EMBL" id="CP093310">
    <property type="protein sequence ID" value="UNK04734.2"/>
    <property type="molecule type" value="Genomic_DNA"/>
</dbReference>
<sequence>MTEMNCTTQNPQRQTKKYGGNRKPMTQEQYLAKAIKKHDSKFDYSKTVYRHSKDKIKITCPTHGDFEQTAESHLRSKHGCQECAKEATVKNNTLTGKDFVEKARVKHKAKYDYSKVKYIDSTTEVEIICPEHGSFFRTPNSHIHGGYGCNKCAGIPVYDTKHFIERAKEVHADSNYDYSNTEYKGAHELVEIICKKHGSFYQTPNQHLKPYGCPKCGIKKASGWKRSDFISRCDRNNDGKGTLYVIHCQKDNESFYKIGVTAQDIRRRFRNSREMPYTWEVIFEVEGAGDFIYDIEYRLHSLVKGYRYNPKIQFRGYTECFSTIKPIESLLKELAETDQLQLIA</sequence>
<reference evidence="3" key="1">
    <citation type="submission" date="2024-03" db="EMBL/GenBank/DDBJ databases">
        <title>Psychrobacter raelis sp. nov. isolated from a dog with peritonitis.</title>
        <authorList>
            <person name="Schiavone A."/>
            <person name="Manzulli V."/>
            <person name="Camarda A."/>
            <person name="Cafiero M.A."/>
            <person name="Vasco I."/>
            <person name="Marino L."/>
            <person name="Pennuzzi G."/>
            <person name="Serrecchia L."/>
            <person name="Galante D."/>
            <person name="Pugliese N."/>
        </authorList>
    </citation>
    <scope>NUCLEOTIDE SEQUENCE</scope>
    <source>
        <strain evidence="3">PraFG1</strain>
    </source>
</reference>
<organism evidence="3 4">
    <name type="scientific">Psychrobacter raelei</name>
    <dbReference type="NCBI Taxonomy" id="2565531"/>
    <lineage>
        <taxon>Bacteria</taxon>
        <taxon>Pseudomonadati</taxon>
        <taxon>Pseudomonadota</taxon>
        <taxon>Gammaproteobacteria</taxon>
        <taxon>Moraxellales</taxon>
        <taxon>Moraxellaceae</taxon>
        <taxon>Psychrobacter</taxon>
    </lineage>
</organism>
<dbReference type="KEGG" id="prae:MN210_11030"/>
<evidence type="ECO:0000313" key="4">
    <source>
        <dbReference type="Proteomes" id="UP000829560"/>
    </source>
</evidence>
<gene>
    <name evidence="3" type="ORF">MN210_11030</name>
</gene>
<name>A0AAT9PBJ7_9GAMM</name>
<accession>A0AAT9PBJ7</accession>
<evidence type="ECO:0000256" key="1">
    <source>
        <dbReference type="SAM" id="MobiDB-lite"/>
    </source>
</evidence>